<dbReference type="AlphaFoldDB" id="A0A9D4C182"/>
<evidence type="ECO:0000313" key="2">
    <source>
        <dbReference type="Proteomes" id="UP000828390"/>
    </source>
</evidence>
<name>A0A9D4C182_DREPO</name>
<accession>A0A9D4C182</accession>
<reference evidence="1" key="2">
    <citation type="submission" date="2020-11" db="EMBL/GenBank/DDBJ databases">
        <authorList>
            <person name="McCartney M.A."/>
            <person name="Auch B."/>
            <person name="Kono T."/>
            <person name="Mallez S."/>
            <person name="Becker A."/>
            <person name="Gohl D.M."/>
            <person name="Silverstein K.A.T."/>
            <person name="Koren S."/>
            <person name="Bechman K.B."/>
            <person name="Herman A."/>
            <person name="Abrahante J.E."/>
            <person name="Garbe J."/>
        </authorList>
    </citation>
    <scope>NUCLEOTIDE SEQUENCE</scope>
    <source>
        <strain evidence="1">Duluth1</strain>
        <tissue evidence="1">Whole animal</tissue>
    </source>
</reference>
<proteinExistence type="predicted"/>
<sequence length="255" mass="29373">MSTDNSSQLWSLSESPTSRNYGEYVEVNRSELSDRQTVDAEIQNLCGRGKVEAFFELKSIRSHQFSKCRSMAATDTSGRRGCRKGESIEFTPGSNMTLLGPEERMRSLRILSITNIEDAALYEVIRHGLPSHTQGCGRHEVELRKLISDPDPAVWYRGHDTINRFRLSHVQRKNVDARPGQLFRDGREGPKHLQDQWSACNKEDTSWAKKGSSKFNELNQLKLTVTQHLREERRCPLSLKCRNNVRRRWESVLLE</sequence>
<dbReference type="Proteomes" id="UP000828390">
    <property type="component" value="Unassembled WGS sequence"/>
</dbReference>
<gene>
    <name evidence="1" type="ORF">DPMN_058158</name>
</gene>
<organism evidence="1 2">
    <name type="scientific">Dreissena polymorpha</name>
    <name type="common">Zebra mussel</name>
    <name type="synonym">Mytilus polymorpha</name>
    <dbReference type="NCBI Taxonomy" id="45954"/>
    <lineage>
        <taxon>Eukaryota</taxon>
        <taxon>Metazoa</taxon>
        <taxon>Spiralia</taxon>
        <taxon>Lophotrochozoa</taxon>
        <taxon>Mollusca</taxon>
        <taxon>Bivalvia</taxon>
        <taxon>Autobranchia</taxon>
        <taxon>Heteroconchia</taxon>
        <taxon>Euheterodonta</taxon>
        <taxon>Imparidentia</taxon>
        <taxon>Neoheterodontei</taxon>
        <taxon>Myida</taxon>
        <taxon>Dreissenoidea</taxon>
        <taxon>Dreissenidae</taxon>
        <taxon>Dreissena</taxon>
    </lineage>
</organism>
<comment type="caution">
    <text evidence="1">The sequence shown here is derived from an EMBL/GenBank/DDBJ whole genome shotgun (WGS) entry which is preliminary data.</text>
</comment>
<reference evidence="1" key="1">
    <citation type="journal article" date="2019" name="bioRxiv">
        <title>The Genome of the Zebra Mussel, Dreissena polymorpha: A Resource for Invasive Species Research.</title>
        <authorList>
            <person name="McCartney M.A."/>
            <person name="Auch B."/>
            <person name="Kono T."/>
            <person name="Mallez S."/>
            <person name="Zhang Y."/>
            <person name="Obille A."/>
            <person name="Becker A."/>
            <person name="Abrahante J.E."/>
            <person name="Garbe J."/>
            <person name="Badalamenti J.P."/>
            <person name="Herman A."/>
            <person name="Mangelson H."/>
            <person name="Liachko I."/>
            <person name="Sullivan S."/>
            <person name="Sone E.D."/>
            <person name="Koren S."/>
            <person name="Silverstein K.A.T."/>
            <person name="Beckman K.B."/>
            <person name="Gohl D.M."/>
        </authorList>
    </citation>
    <scope>NUCLEOTIDE SEQUENCE</scope>
    <source>
        <strain evidence="1">Duluth1</strain>
        <tissue evidence="1">Whole animal</tissue>
    </source>
</reference>
<evidence type="ECO:0000313" key="1">
    <source>
        <dbReference type="EMBL" id="KAH3715448.1"/>
    </source>
</evidence>
<protein>
    <submittedName>
        <fullName evidence="1">Uncharacterized protein</fullName>
    </submittedName>
</protein>
<keyword evidence="2" id="KW-1185">Reference proteome</keyword>
<dbReference type="EMBL" id="JAIWYP010000013">
    <property type="protein sequence ID" value="KAH3715448.1"/>
    <property type="molecule type" value="Genomic_DNA"/>
</dbReference>